<dbReference type="PANTHER" id="PTHR48111">
    <property type="entry name" value="REGULATOR OF RPOS"/>
    <property type="match status" value="1"/>
</dbReference>
<keyword evidence="3" id="KW-0902">Two-component regulatory system</keyword>
<keyword evidence="5 9" id="KW-0238">DNA-binding</keyword>
<evidence type="ECO:0000256" key="6">
    <source>
        <dbReference type="ARBA" id="ARBA00023163"/>
    </source>
</evidence>
<dbReference type="CDD" id="cd00383">
    <property type="entry name" value="trans_reg_C"/>
    <property type="match status" value="1"/>
</dbReference>
<organism evidence="12 13">
    <name type="scientific">Acetivibrio ethanolgignens</name>
    <dbReference type="NCBI Taxonomy" id="290052"/>
    <lineage>
        <taxon>Bacteria</taxon>
        <taxon>Bacillati</taxon>
        <taxon>Bacillota</taxon>
        <taxon>Clostridia</taxon>
        <taxon>Eubacteriales</taxon>
        <taxon>Oscillospiraceae</taxon>
        <taxon>Acetivibrio</taxon>
    </lineage>
</organism>
<comment type="caution">
    <text evidence="12">The sequence shown here is derived from an EMBL/GenBank/DDBJ whole genome shotgun (WGS) entry which is preliminary data.</text>
</comment>
<evidence type="ECO:0000256" key="4">
    <source>
        <dbReference type="ARBA" id="ARBA00023015"/>
    </source>
</evidence>
<dbReference type="GO" id="GO:0005829">
    <property type="term" value="C:cytosol"/>
    <property type="evidence" value="ECO:0007669"/>
    <property type="project" value="TreeGrafter"/>
</dbReference>
<dbReference type="FunFam" id="1.10.10.10:FF:000005">
    <property type="entry name" value="Two-component system response regulator"/>
    <property type="match status" value="1"/>
</dbReference>
<protein>
    <recommendedName>
        <fullName evidence="1">Stage 0 sporulation protein A homolog</fullName>
    </recommendedName>
</protein>
<evidence type="ECO:0000256" key="5">
    <source>
        <dbReference type="ARBA" id="ARBA00023125"/>
    </source>
</evidence>
<dbReference type="OrthoDB" id="9790442at2"/>
<dbReference type="STRING" id="290052.ASU35_09735"/>
<name>A0A0V8QFA5_9FIRM</name>
<sequence length="224" mass="25486">MRLLLAEDERDLNHILTKRLTNDGYSVDSCFNGEEALEFLNVAEYDAVILDIMMPKVDGLEVLKRIRSAGKDTPVIFLTAKDAIEDRVLGLDSGANDYLVKPFSLEELRARLRVLLRTQRGAVKNELIVADLVLDCNTQKVTRGGKEIVLSAKEYALLEYMMHNAGVILSREKIENHIWNFDYEGGTNVVDVYISYLRKKIDEGQEKKLIHTVRGRGYVLQEDI</sequence>
<dbReference type="SMART" id="SM00448">
    <property type="entry name" value="REC"/>
    <property type="match status" value="1"/>
</dbReference>
<dbReference type="InterPro" id="IPR036388">
    <property type="entry name" value="WH-like_DNA-bd_sf"/>
</dbReference>
<keyword evidence="2 8" id="KW-0597">Phosphoprotein</keyword>
<dbReference type="AlphaFoldDB" id="A0A0V8QFA5"/>
<evidence type="ECO:0000256" key="2">
    <source>
        <dbReference type="ARBA" id="ARBA00022553"/>
    </source>
</evidence>
<keyword evidence="4" id="KW-0805">Transcription regulation</keyword>
<dbReference type="GO" id="GO:0000156">
    <property type="term" value="F:phosphorelay response regulator activity"/>
    <property type="evidence" value="ECO:0007669"/>
    <property type="project" value="TreeGrafter"/>
</dbReference>
<feature type="modified residue" description="4-aspartylphosphate" evidence="8">
    <location>
        <position position="51"/>
    </location>
</feature>
<evidence type="ECO:0000259" key="10">
    <source>
        <dbReference type="PROSITE" id="PS50110"/>
    </source>
</evidence>
<evidence type="ECO:0000256" key="7">
    <source>
        <dbReference type="ARBA" id="ARBA00024867"/>
    </source>
</evidence>
<dbReference type="FunFam" id="3.40.50.2300:FF:000002">
    <property type="entry name" value="DNA-binding response regulator PhoP"/>
    <property type="match status" value="1"/>
</dbReference>
<accession>A0A0V8QFA5</accession>
<feature type="domain" description="OmpR/PhoB-type" evidence="11">
    <location>
        <begin position="124"/>
        <end position="222"/>
    </location>
</feature>
<evidence type="ECO:0000259" key="11">
    <source>
        <dbReference type="PROSITE" id="PS51755"/>
    </source>
</evidence>
<dbReference type="Proteomes" id="UP000054874">
    <property type="component" value="Unassembled WGS sequence"/>
</dbReference>
<dbReference type="PROSITE" id="PS51755">
    <property type="entry name" value="OMPR_PHOB"/>
    <property type="match status" value="1"/>
</dbReference>
<evidence type="ECO:0000256" key="3">
    <source>
        <dbReference type="ARBA" id="ARBA00023012"/>
    </source>
</evidence>
<evidence type="ECO:0000313" key="12">
    <source>
        <dbReference type="EMBL" id="KSV59288.1"/>
    </source>
</evidence>
<feature type="domain" description="Response regulatory" evidence="10">
    <location>
        <begin position="2"/>
        <end position="116"/>
    </location>
</feature>
<dbReference type="Gene3D" id="1.10.10.10">
    <property type="entry name" value="Winged helix-like DNA-binding domain superfamily/Winged helix DNA-binding domain"/>
    <property type="match status" value="1"/>
</dbReference>
<evidence type="ECO:0000256" key="9">
    <source>
        <dbReference type="PROSITE-ProRule" id="PRU01091"/>
    </source>
</evidence>
<dbReference type="InterPro" id="IPR039420">
    <property type="entry name" value="WalR-like"/>
</dbReference>
<dbReference type="GO" id="GO:0032993">
    <property type="term" value="C:protein-DNA complex"/>
    <property type="evidence" value="ECO:0007669"/>
    <property type="project" value="TreeGrafter"/>
</dbReference>
<dbReference type="Gene3D" id="6.10.250.690">
    <property type="match status" value="1"/>
</dbReference>
<dbReference type="Gene3D" id="3.40.50.2300">
    <property type="match status" value="1"/>
</dbReference>
<dbReference type="InterPro" id="IPR001867">
    <property type="entry name" value="OmpR/PhoB-type_DNA-bd"/>
</dbReference>
<dbReference type="PROSITE" id="PS50110">
    <property type="entry name" value="RESPONSE_REGULATORY"/>
    <property type="match status" value="1"/>
</dbReference>
<dbReference type="EMBL" id="LNAM01000149">
    <property type="protein sequence ID" value="KSV59288.1"/>
    <property type="molecule type" value="Genomic_DNA"/>
</dbReference>
<comment type="function">
    <text evidence="7">May play the central regulatory role in sporulation. It may be an element of the effector pathway responsible for the activation of sporulation genes in response to nutritional stress. Spo0A may act in concert with spo0H (a sigma factor) to control the expression of some genes that are critical to the sporulation process.</text>
</comment>
<keyword evidence="6" id="KW-0804">Transcription</keyword>
<dbReference type="SMART" id="SM00862">
    <property type="entry name" value="Trans_reg_C"/>
    <property type="match status" value="1"/>
</dbReference>
<evidence type="ECO:0000256" key="8">
    <source>
        <dbReference type="PROSITE-ProRule" id="PRU00169"/>
    </source>
</evidence>
<dbReference type="GO" id="GO:0000976">
    <property type="term" value="F:transcription cis-regulatory region binding"/>
    <property type="evidence" value="ECO:0007669"/>
    <property type="project" value="TreeGrafter"/>
</dbReference>
<dbReference type="SUPFAM" id="SSF52172">
    <property type="entry name" value="CheY-like"/>
    <property type="match status" value="1"/>
</dbReference>
<dbReference type="Pfam" id="PF00486">
    <property type="entry name" value="Trans_reg_C"/>
    <property type="match status" value="1"/>
</dbReference>
<dbReference type="GO" id="GO:0006355">
    <property type="term" value="P:regulation of DNA-templated transcription"/>
    <property type="evidence" value="ECO:0007669"/>
    <property type="project" value="InterPro"/>
</dbReference>
<dbReference type="InterPro" id="IPR001789">
    <property type="entry name" value="Sig_transdc_resp-reg_receiver"/>
</dbReference>
<evidence type="ECO:0000313" key="13">
    <source>
        <dbReference type="Proteomes" id="UP000054874"/>
    </source>
</evidence>
<dbReference type="InterPro" id="IPR011006">
    <property type="entry name" value="CheY-like_superfamily"/>
</dbReference>
<evidence type="ECO:0000256" key="1">
    <source>
        <dbReference type="ARBA" id="ARBA00018672"/>
    </source>
</evidence>
<dbReference type="RefSeq" id="WP_058352518.1">
    <property type="nucleotide sequence ID" value="NZ_CABMMD010000149.1"/>
</dbReference>
<reference evidence="12 13" key="1">
    <citation type="submission" date="2015-11" db="EMBL/GenBank/DDBJ databases">
        <title>Butyribacter intestini gen. nov., sp. nov., a butyric acid-producing bacterium of the family Lachnospiraceae isolated from the human faeces.</title>
        <authorList>
            <person name="Zou Y."/>
            <person name="Xue W."/>
            <person name="Luo G."/>
            <person name="Lv M."/>
        </authorList>
    </citation>
    <scope>NUCLEOTIDE SEQUENCE [LARGE SCALE GENOMIC DNA]</scope>
    <source>
        <strain evidence="12 13">ACET-33324</strain>
    </source>
</reference>
<proteinExistence type="predicted"/>
<feature type="DNA-binding region" description="OmpR/PhoB-type" evidence="9">
    <location>
        <begin position="124"/>
        <end position="222"/>
    </location>
</feature>
<dbReference type="Pfam" id="PF00072">
    <property type="entry name" value="Response_reg"/>
    <property type="match status" value="1"/>
</dbReference>
<dbReference type="PANTHER" id="PTHR48111:SF22">
    <property type="entry name" value="REGULATOR OF RPOS"/>
    <property type="match status" value="1"/>
</dbReference>
<keyword evidence="13" id="KW-1185">Reference proteome</keyword>
<gene>
    <name evidence="12" type="ORF">ASU35_09735</name>
</gene>